<keyword evidence="5" id="KW-1185">Reference proteome</keyword>
<sequence length="288" mass="32544">MTELGKRLKEAREAKKISLDELQQMTKIQKRYLIGIEEGNYAIMPGNFYVRAFIKQYAEAVGLDVEELFHEYAHEIPPTQHDELPEQLSRVKSRQQLTTKYDKWLALLPKVLVAVALVGVAVMVWVFLQSRSATEEPKLQTTNNATEVEQSKNSPLEKAAEKQKQKKEKEKAKEETKPTESPATTFTVTETKGNTATIEVTASQFQLELTSKGASWVEVFNGKGHSFYKGTLQNGQTQSFDLTSETEVVVKIGRALDVEIKVNGQPFTYPIDPSKVVYQKLKFIVKKS</sequence>
<dbReference type="PANTHER" id="PTHR34475">
    <property type="match status" value="1"/>
</dbReference>
<evidence type="ECO:0000259" key="3">
    <source>
        <dbReference type="PROSITE" id="PS50943"/>
    </source>
</evidence>
<protein>
    <submittedName>
        <fullName evidence="4">Cytoskeletal protein RodZ</fullName>
    </submittedName>
</protein>
<evidence type="ECO:0000313" key="4">
    <source>
        <dbReference type="EMBL" id="MBB4074101.1"/>
    </source>
</evidence>
<dbReference type="EMBL" id="JACIDE010000011">
    <property type="protein sequence ID" value="MBB4074101.1"/>
    <property type="molecule type" value="Genomic_DNA"/>
</dbReference>
<feature type="compositionally biased region" description="Polar residues" evidence="1">
    <location>
        <begin position="179"/>
        <end position="189"/>
    </location>
</feature>
<dbReference type="SUPFAM" id="SSF47413">
    <property type="entry name" value="lambda repressor-like DNA-binding domains"/>
    <property type="match status" value="1"/>
</dbReference>
<feature type="compositionally biased region" description="Basic and acidic residues" evidence="1">
    <location>
        <begin position="158"/>
        <end position="178"/>
    </location>
</feature>
<feature type="region of interest" description="Disordered" evidence="1">
    <location>
        <begin position="136"/>
        <end position="189"/>
    </location>
</feature>
<evidence type="ECO:0000256" key="1">
    <source>
        <dbReference type="SAM" id="MobiDB-lite"/>
    </source>
</evidence>
<dbReference type="PANTHER" id="PTHR34475:SF1">
    <property type="entry name" value="CYTOSKELETON PROTEIN RODZ"/>
    <property type="match status" value="1"/>
</dbReference>
<proteinExistence type="predicted"/>
<feature type="domain" description="HTH cro/C1-type" evidence="3">
    <location>
        <begin position="8"/>
        <end position="68"/>
    </location>
</feature>
<dbReference type="AlphaFoldDB" id="A0A840DLG7"/>
<evidence type="ECO:0000256" key="2">
    <source>
        <dbReference type="SAM" id="Phobius"/>
    </source>
</evidence>
<gene>
    <name evidence="4" type="ORF">GGR02_001866</name>
</gene>
<dbReference type="InterPro" id="IPR050400">
    <property type="entry name" value="Bact_Cytoskel_RodZ"/>
</dbReference>
<dbReference type="Pfam" id="PF13413">
    <property type="entry name" value="HTH_25"/>
    <property type="match status" value="1"/>
</dbReference>
<dbReference type="Pfam" id="PF13464">
    <property type="entry name" value="RodZ_C"/>
    <property type="match status" value="1"/>
</dbReference>
<organism evidence="4 5">
    <name type="scientific">Anoxybacteroides voinovskiense</name>
    <dbReference type="NCBI Taxonomy" id="230470"/>
    <lineage>
        <taxon>Bacteria</taxon>
        <taxon>Bacillati</taxon>
        <taxon>Bacillota</taxon>
        <taxon>Bacilli</taxon>
        <taxon>Bacillales</taxon>
        <taxon>Anoxybacillaceae</taxon>
        <taxon>Anoxybacteroides</taxon>
    </lineage>
</organism>
<dbReference type="PROSITE" id="PS50943">
    <property type="entry name" value="HTH_CROC1"/>
    <property type="match status" value="1"/>
</dbReference>
<dbReference type="Proteomes" id="UP000559598">
    <property type="component" value="Unassembled WGS sequence"/>
</dbReference>
<dbReference type="InterPro" id="IPR025194">
    <property type="entry name" value="RodZ-like_C"/>
</dbReference>
<dbReference type="SMART" id="SM00530">
    <property type="entry name" value="HTH_XRE"/>
    <property type="match status" value="1"/>
</dbReference>
<name>A0A840DLG7_9BACL</name>
<accession>A0A840DLG7</accession>
<feature type="compositionally biased region" description="Polar residues" evidence="1">
    <location>
        <begin position="139"/>
        <end position="154"/>
    </location>
</feature>
<evidence type="ECO:0000313" key="5">
    <source>
        <dbReference type="Proteomes" id="UP000559598"/>
    </source>
</evidence>
<dbReference type="GO" id="GO:0003677">
    <property type="term" value="F:DNA binding"/>
    <property type="evidence" value="ECO:0007669"/>
    <property type="project" value="InterPro"/>
</dbReference>
<dbReference type="InterPro" id="IPR001387">
    <property type="entry name" value="Cro/C1-type_HTH"/>
</dbReference>
<comment type="caution">
    <text evidence="4">The sequence shown here is derived from an EMBL/GenBank/DDBJ whole genome shotgun (WGS) entry which is preliminary data.</text>
</comment>
<feature type="transmembrane region" description="Helical" evidence="2">
    <location>
        <begin position="104"/>
        <end position="128"/>
    </location>
</feature>
<dbReference type="CDD" id="cd00093">
    <property type="entry name" value="HTH_XRE"/>
    <property type="match status" value="1"/>
</dbReference>
<keyword evidence="2" id="KW-0472">Membrane</keyword>
<dbReference type="RefSeq" id="WP_183184409.1">
    <property type="nucleotide sequence ID" value="NZ_BMNP01000001.1"/>
</dbReference>
<dbReference type="InterPro" id="IPR010982">
    <property type="entry name" value="Lambda_DNA-bd_dom_sf"/>
</dbReference>
<reference evidence="4 5" key="1">
    <citation type="submission" date="2020-08" db="EMBL/GenBank/DDBJ databases">
        <title>Genomic Encyclopedia of Type Strains, Phase IV (KMG-IV): sequencing the most valuable type-strain genomes for metagenomic binning, comparative biology and taxonomic classification.</title>
        <authorList>
            <person name="Goeker M."/>
        </authorList>
    </citation>
    <scope>NUCLEOTIDE SEQUENCE [LARGE SCALE GENOMIC DNA]</scope>
    <source>
        <strain evidence="4 5">DSM 17075</strain>
    </source>
</reference>
<keyword evidence="2" id="KW-0812">Transmembrane</keyword>
<keyword evidence="2" id="KW-1133">Transmembrane helix</keyword>
<dbReference type="Gene3D" id="1.10.260.40">
    <property type="entry name" value="lambda repressor-like DNA-binding domains"/>
    <property type="match status" value="1"/>
</dbReference>